<keyword evidence="3" id="KW-1185">Reference proteome</keyword>
<dbReference type="AlphaFoldDB" id="A0A1X2HK03"/>
<dbReference type="OrthoDB" id="2236024at2759"/>
<dbReference type="Proteomes" id="UP000242180">
    <property type="component" value="Unassembled WGS sequence"/>
</dbReference>
<gene>
    <name evidence="2" type="ORF">BCR43DRAFT_403768</name>
</gene>
<comment type="caution">
    <text evidence="2">The sequence shown here is derived from an EMBL/GenBank/DDBJ whole genome shotgun (WGS) entry which is preliminary data.</text>
</comment>
<feature type="non-terminal residue" evidence="2">
    <location>
        <position position="64"/>
    </location>
</feature>
<dbReference type="EMBL" id="MCGN01000003">
    <property type="protein sequence ID" value="ORY99378.1"/>
    <property type="molecule type" value="Genomic_DNA"/>
</dbReference>
<evidence type="ECO:0000313" key="2">
    <source>
        <dbReference type="EMBL" id="ORY99378.1"/>
    </source>
</evidence>
<dbReference type="OMA" id="MSPSINN"/>
<accession>A0A1X2HK03</accession>
<protein>
    <submittedName>
        <fullName evidence="2">Uncharacterized protein</fullName>
    </submittedName>
</protein>
<reference evidence="2 3" key="1">
    <citation type="submission" date="2016-07" db="EMBL/GenBank/DDBJ databases">
        <title>Pervasive Adenine N6-methylation of Active Genes in Fungi.</title>
        <authorList>
            <consortium name="DOE Joint Genome Institute"/>
            <person name="Mondo S.J."/>
            <person name="Dannebaum R.O."/>
            <person name="Kuo R.C."/>
            <person name="Labutti K."/>
            <person name="Haridas S."/>
            <person name="Kuo A."/>
            <person name="Salamov A."/>
            <person name="Ahrendt S.R."/>
            <person name="Lipzen A."/>
            <person name="Sullivan W."/>
            <person name="Andreopoulos W.B."/>
            <person name="Clum A."/>
            <person name="Lindquist E."/>
            <person name="Daum C."/>
            <person name="Ramamoorthy G.K."/>
            <person name="Gryganskyi A."/>
            <person name="Culley D."/>
            <person name="Magnuson J.K."/>
            <person name="James T.Y."/>
            <person name="O'Malley M.A."/>
            <person name="Stajich J.E."/>
            <person name="Spatafora J.W."/>
            <person name="Visel A."/>
            <person name="Grigoriev I.V."/>
        </authorList>
    </citation>
    <scope>NUCLEOTIDE SEQUENCE [LARGE SCALE GENOMIC DNA]</scope>
    <source>
        <strain evidence="2 3">NRRL 2496</strain>
    </source>
</reference>
<dbReference type="InParanoid" id="A0A1X2HK03"/>
<evidence type="ECO:0000313" key="3">
    <source>
        <dbReference type="Proteomes" id="UP000242180"/>
    </source>
</evidence>
<sequence length="64" mass="7053">TLPGPEDLGDADRDLQKWLKEAENAESLMDEMEAKTDSLQAKVDALLAEVNQQNAPQVNDADKK</sequence>
<name>A0A1X2HK03_SYNRA</name>
<evidence type="ECO:0000256" key="1">
    <source>
        <dbReference type="SAM" id="Coils"/>
    </source>
</evidence>
<feature type="non-terminal residue" evidence="2">
    <location>
        <position position="1"/>
    </location>
</feature>
<keyword evidence="1" id="KW-0175">Coiled coil</keyword>
<organism evidence="2 3">
    <name type="scientific">Syncephalastrum racemosum</name>
    <name type="common">Filamentous fungus</name>
    <dbReference type="NCBI Taxonomy" id="13706"/>
    <lineage>
        <taxon>Eukaryota</taxon>
        <taxon>Fungi</taxon>
        <taxon>Fungi incertae sedis</taxon>
        <taxon>Mucoromycota</taxon>
        <taxon>Mucoromycotina</taxon>
        <taxon>Mucoromycetes</taxon>
        <taxon>Mucorales</taxon>
        <taxon>Syncephalastraceae</taxon>
        <taxon>Syncephalastrum</taxon>
    </lineage>
</organism>
<proteinExistence type="predicted"/>
<feature type="coiled-coil region" evidence="1">
    <location>
        <begin position="8"/>
        <end position="49"/>
    </location>
</feature>